<gene>
    <name evidence="9" type="ORF">ITI46_20315</name>
</gene>
<dbReference type="InterPro" id="IPR000522">
    <property type="entry name" value="ABC_transptr_permease_BtuC"/>
</dbReference>
<feature type="transmembrane region" description="Helical" evidence="8">
    <location>
        <begin position="25"/>
        <end position="45"/>
    </location>
</feature>
<organism evidence="9 10">
    <name type="scientific">Streptomyces oryzae</name>
    <dbReference type="NCBI Taxonomy" id="1434886"/>
    <lineage>
        <taxon>Bacteria</taxon>
        <taxon>Bacillati</taxon>
        <taxon>Actinomycetota</taxon>
        <taxon>Actinomycetes</taxon>
        <taxon>Kitasatosporales</taxon>
        <taxon>Streptomycetaceae</taxon>
        <taxon>Streptomyces</taxon>
    </lineage>
</organism>
<feature type="transmembrane region" description="Helical" evidence="8">
    <location>
        <begin position="81"/>
        <end position="101"/>
    </location>
</feature>
<feature type="transmembrane region" description="Helical" evidence="8">
    <location>
        <begin position="161"/>
        <end position="183"/>
    </location>
</feature>
<name>A0ABS3XFB4_9ACTN</name>
<dbReference type="CDD" id="cd06550">
    <property type="entry name" value="TM_ABC_iron-siderophores_like"/>
    <property type="match status" value="1"/>
</dbReference>
<evidence type="ECO:0000256" key="4">
    <source>
        <dbReference type="ARBA" id="ARBA00022475"/>
    </source>
</evidence>
<dbReference type="SUPFAM" id="SSF81345">
    <property type="entry name" value="ABC transporter involved in vitamin B12 uptake, BtuC"/>
    <property type="match status" value="1"/>
</dbReference>
<comment type="similarity">
    <text evidence="2">Belongs to the binding-protein-dependent transport system permease family. FecCD subfamily.</text>
</comment>
<feature type="transmembrane region" description="Helical" evidence="8">
    <location>
        <begin position="134"/>
        <end position="154"/>
    </location>
</feature>
<feature type="transmembrane region" description="Helical" evidence="8">
    <location>
        <begin position="254"/>
        <end position="276"/>
    </location>
</feature>
<keyword evidence="10" id="KW-1185">Reference proteome</keyword>
<feature type="transmembrane region" description="Helical" evidence="8">
    <location>
        <begin position="323"/>
        <end position="342"/>
    </location>
</feature>
<evidence type="ECO:0000256" key="7">
    <source>
        <dbReference type="ARBA" id="ARBA00023136"/>
    </source>
</evidence>
<keyword evidence="7 8" id="KW-0472">Membrane</keyword>
<sequence>MSLTGIRTSVIRTPGGLSVNYRPRALLVGAGCVVLALVAAVFAIGSGEYPMAPGEVIRTLLGQGDPADAFIVNELRLPRTVTALLVGAGLGLCGAVFQAVVRNPLGSPDILGFTNGAACGALLVIFAAGGGSALLAGGAVAGAVVTGSLIYALAWKRGMHGYRLVLVGVGATAILTGVNSYLITRAGITEASRAVLWMTGSLDGRGWDDVLPLALGMVVLVPLVLLGCGRALRMMEMGDDAAYALGVRVERTRLALLGTGVLLVALSAAAAGPVSFVALTAPQLARRLTRTPGPNLLPSLCMGAALLICADLVAQRAFGERQLPVGVITGVVGGGYLVWLLASERRAGRI</sequence>
<evidence type="ECO:0000256" key="8">
    <source>
        <dbReference type="SAM" id="Phobius"/>
    </source>
</evidence>
<dbReference type="Pfam" id="PF01032">
    <property type="entry name" value="FecCD"/>
    <property type="match status" value="1"/>
</dbReference>
<comment type="caution">
    <text evidence="9">The sequence shown here is derived from an EMBL/GenBank/DDBJ whole genome shotgun (WGS) entry which is preliminary data.</text>
</comment>
<evidence type="ECO:0000256" key="2">
    <source>
        <dbReference type="ARBA" id="ARBA00007935"/>
    </source>
</evidence>
<evidence type="ECO:0000256" key="3">
    <source>
        <dbReference type="ARBA" id="ARBA00022448"/>
    </source>
</evidence>
<feature type="transmembrane region" description="Helical" evidence="8">
    <location>
        <begin position="110"/>
        <end position="128"/>
    </location>
</feature>
<proteinExistence type="inferred from homology"/>
<keyword evidence="3" id="KW-0813">Transport</keyword>
<dbReference type="EMBL" id="JADKMA010000105">
    <property type="protein sequence ID" value="MBO8193989.1"/>
    <property type="molecule type" value="Genomic_DNA"/>
</dbReference>
<accession>A0ABS3XFB4</accession>
<evidence type="ECO:0000313" key="10">
    <source>
        <dbReference type="Proteomes" id="UP001519064"/>
    </source>
</evidence>
<evidence type="ECO:0000256" key="6">
    <source>
        <dbReference type="ARBA" id="ARBA00022989"/>
    </source>
</evidence>
<dbReference type="Proteomes" id="UP001519064">
    <property type="component" value="Unassembled WGS sequence"/>
</dbReference>
<dbReference type="RefSeq" id="WP_209241098.1">
    <property type="nucleotide sequence ID" value="NZ_JADKMA010000105.1"/>
</dbReference>
<comment type="subcellular location">
    <subcellularLocation>
        <location evidence="1">Cell membrane</location>
        <topology evidence="1">Multi-pass membrane protein</topology>
    </subcellularLocation>
</comment>
<evidence type="ECO:0000313" key="9">
    <source>
        <dbReference type="EMBL" id="MBO8193989.1"/>
    </source>
</evidence>
<evidence type="ECO:0000256" key="1">
    <source>
        <dbReference type="ARBA" id="ARBA00004651"/>
    </source>
</evidence>
<keyword evidence="4" id="KW-1003">Cell membrane</keyword>
<keyword evidence="6 8" id="KW-1133">Transmembrane helix</keyword>
<keyword evidence="5 8" id="KW-0812">Transmembrane</keyword>
<dbReference type="PANTHER" id="PTHR30472:SF24">
    <property type="entry name" value="FERRIC ENTEROBACTIN TRANSPORT SYSTEM PERMEASE PROTEIN FEPG"/>
    <property type="match status" value="1"/>
</dbReference>
<dbReference type="InterPro" id="IPR037294">
    <property type="entry name" value="ABC_BtuC-like"/>
</dbReference>
<feature type="transmembrane region" description="Helical" evidence="8">
    <location>
        <begin position="210"/>
        <end position="233"/>
    </location>
</feature>
<dbReference type="PANTHER" id="PTHR30472">
    <property type="entry name" value="FERRIC ENTEROBACTIN TRANSPORT SYSTEM PERMEASE PROTEIN"/>
    <property type="match status" value="1"/>
</dbReference>
<reference evidence="9 10" key="1">
    <citation type="submission" date="2020-11" db="EMBL/GenBank/DDBJ databases">
        <title>Streptomyces spirodelae sp. nov., isolated from duckweed.</title>
        <authorList>
            <person name="Saimee Y."/>
            <person name="Duangmal K."/>
        </authorList>
    </citation>
    <scope>NUCLEOTIDE SEQUENCE [LARGE SCALE GENOMIC DNA]</scope>
    <source>
        <strain evidence="9 10">S16-07</strain>
    </source>
</reference>
<protein>
    <submittedName>
        <fullName evidence="9">Iron chelate uptake ABC transporter family permease subunit</fullName>
    </submittedName>
</protein>
<evidence type="ECO:0000256" key="5">
    <source>
        <dbReference type="ARBA" id="ARBA00022692"/>
    </source>
</evidence>
<dbReference type="Gene3D" id="1.10.3470.10">
    <property type="entry name" value="ABC transporter involved in vitamin B12 uptake, BtuC"/>
    <property type="match status" value="1"/>
</dbReference>